<dbReference type="InterPro" id="IPR052546">
    <property type="entry name" value="Transposase_8_domain"/>
</dbReference>
<dbReference type="GO" id="GO:0003677">
    <property type="term" value="F:DNA binding"/>
    <property type="evidence" value="ECO:0007669"/>
    <property type="project" value="InterPro"/>
</dbReference>
<dbReference type="SUPFAM" id="SSF46689">
    <property type="entry name" value="Homeodomain-like"/>
    <property type="match status" value="1"/>
</dbReference>
<accession>A0A432XFR3</accession>
<dbReference type="GO" id="GO:0004803">
    <property type="term" value="F:transposase activity"/>
    <property type="evidence" value="ECO:0007669"/>
    <property type="project" value="InterPro"/>
</dbReference>
<organism evidence="2 3">
    <name type="scientific">Idiomarina fontislapidosi</name>
    <dbReference type="NCBI Taxonomy" id="263723"/>
    <lineage>
        <taxon>Bacteria</taxon>
        <taxon>Pseudomonadati</taxon>
        <taxon>Pseudomonadota</taxon>
        <taxon>Gammaproteobacteria</taxon>
        <taxon>Alteromonadales</taxon>
        <taxon>Idiomarinaceae</taxon>
        <taxon>Idiomarina</taxon>
    </lineage>
</organism>
<dbReference type="PANTHER" id="PTHR33609:SF1">
    <property type="entry name" value="TRANSPOSASE"/>
    <property type="match status" value="1"/>
</dbReference>
<gene>
    <name evidence="2" type="ORF">CWE25_13325</name>
</gene>
<dbReference type="GO" id="GO:0006313">
    <property type="term" value="P:DNA transposition"/>
    <property type="evidence" value="ECO:0007669"/>
    <property type="project" value="InterPro"/>
</dbReference>
<sequence>MRKSRYTDIQILAILKQNENGLPVPDLCREYGMSSAQFHKRRAKFDGMDVSIMKRFKVLEGENKRFKKMYAEERIKTEIREEALEGML</sequence>
<protein>
    <recommendedName>
        <fullName evidence="4">Transposase</fullName>
    </recommendedName>
</protein>
<keyword evidence="3" id="KW-1185">Reference proteome</keyword>
<evidence type="ECO:0008006" key="4">
    <source>
        <dbReference type="Google" id="ProtNLM"/>
    </source>
</evidence>
<dbReference type="Pfam" id="PF01527">
    <property type="entry name" value="HTH_Tnp_1"/>
    <property type="match status" value="1"/>
</dbReference>
<comment type="similarity">
    <text evidence="1">Belongs to the transposase 8 family.</text>
</comment>
<dbReference type="EMBL" id="PIPV01000027">
    <property type="protein sequence ID" value="RUO47594.1"/>
    <property type="molecule type" value="Genomic_DNA"/>
</dbReference>
<dbReference type="OrthoDB" id="9774685at2"/>
<dbReference type="Proteomes" id="UP000287330">
    <property type="component" value="Unassembled WGS sequence"/>
</dbReference>
<evidence type="ECO:0000313" key="2">
    <source>
        <dbReference type="EMBL" id="RUO47594.1"/>
    </source>
</evidence>
<dbReference type="InterPro" id="IPR009057">
    <property type="entry name" value="Homeodomain-like_sf"/>
</dbReference>
<dbReference type="PANTHER" id="PTHR33609">
    <property type="entry name" value="LOW CALCIUM RESPONSE LOCUS PROTEIN S"/>
    <property type="match status" value="1"/>
</dbReference>
<dbReference type="AlphaFoldDB" id="A0A432XFR3"/>
<evidence type="ECO:0000313" key="3">
    <source>
        <dbReference type="Proteomes" id="UP000287330"/>
    </source>
</evidence>
<dbReference type="InterPro" id="IPR002514">
    <property type="entry name" value="Transposase_8"/>
</dbReference>
<evidence type="ECO:0000256" key="1">
    <source>
        <dbReference type="ARBA" id="ARBA00009964"/>
    </source>
</evidence>
<proteinExistence type="inferred from homology"/>
<reference evidence="3" key="1">
    <citation type="journal article" date="2018" name="Front. Microbiol.">
        <title>Genome-Based Analysis Reveals the Taxonomy and Diversity of the Family Idiomarinaceae.</title>
        <authorList>
            <person name="Liu Y."/>
            <person name="Lai Q."/>
            <person name="Shao Z."/>
        </authorList>
    </citation>
    <scope>NUCLEOTIDE SEQUENCE [LARGE SCALE GENOMIC DNA]</scope>
    <source>
        <strain evidence="3">F23</strain>
    </source>
</reference>
<comment type="caution">
    <text evidence="2">The sequence shown here is derived from an EMBL/GenBank/DDBJ whole genome shotgun (WGS) entry which is preliminary data.</text>
</comment>
<name>A0A432XFR3_9GAMM</name>